<name>A0A5J4TAZ6_9EUKA</name>
<dbReference type="Proteomes" id="UP000324800">
    <property type="component" value="Unassembled WGS sequence"/>
</dbReference>
<dbReference type="EMBL" id="SNRW01035548">
    <property type="protein sequence ID" value="KAA6354881.1"/>
    <property type="molecule type" value="Genomic_DNA"/>
</dbReference>
<evidence type="ECO:0000313" key="1">
    <source>
        <dbReference type="EMBL" id="KAA6354881.1"/>
    </source>
</evidence>
<protein>
    <submittedName>
        <fullName evidence="1">Uncharacterized protein</fullName>
    </submittedName>
</protein>
<organism evidence="1 2">
    <name type="scientific">Streblomastix strix</name>
    <dbReference type="NCBI Taxonomy" id="222440"/>
    <lineage>
        <taxon>Eukaryota</taxon>
        <taxon>Metamonada</taxon>
        <taxon>Preaxostyla</taxon>
        <taxon>Oxymonadida</taxon>
        <taxon>Streblomastigidae</taxon>
        <taxon>Streblomastix</taxon>
    </lineage>
</organism>
<evidence type="ECO:0000313" key="2">
    <source>
        <dbReference type="Proteomes" id="UP000324800"/>
    </source>
</evidence>
<sequence length="367" mass="40022">NGGNGGGVYFEVNFAPVIQIKIQDTTIHDCEAITNSSSTYPQSGFGGGIFLSGSNDYDQTTDTLDFSGMLISGNTAGRSGQSMYVAMTKVKEWCKKGTLGEFVKGNYNDETSDESELEGIPLSLAGFNSQSQSYISDNQRHLEYYWDSPRGQIWHILNKYLESLIGINKPGCAEFDNPCNTIAYAILQISIEKGSSADAIIPEKKIGIHQGGYDLTAPYQFSKSNSYTDCVKIMKQLYGTTSVMEDQAELKIIKGSSGSAVESGNQGWISAIEGIQLRIYGIKIVTDDTTLLIPIIYIEGETSVLELNTVTLTGIDYISPSNPDDPNPERFIRGLIHIDVDDSIFIASGCLFKDINIDSGGNTIRIH</sequence>
<feature type="non-terminal residue" evidence="1">
    <location>
        <position position="1"/>
    </location>
</feature>
<feature type="non-terminal residue" evidence="1">
    <location>
        <position position="367"/>
    </location>
</feature>
<reference evidence="1 2" key="1">
    <citation type="submission" date="2019-03" db="EMBL/GenBank/DDBJ databases">
        <title>Single cell metagenomics reveals metabolic interactions within the superorganism composed of flagellate Streblomastix strix and complex community of Bacteroidetes bacteria on its surface.</title>
        <authorList>
            <person name="Treitli S.C."/>
            <person name="Kolisko M."/>
            <person name="Husnik F."/>
            <person name="Keeling P."/>
            <person name="Hampl V."/>
        </authorList>
    </citation>
    <scope>NUCLEOTIDE SEQUENCE [LARGE SCALE GENOMIC DNA]</scope>
    <source>
        <strain evidence="1">ST1C</strain>
    </source>
</reference>
<gene>
    <name evidence="1" type="ORF">EZS28_049592</name>
</gene>
<dbReference type="AlphaFoldDB" id="A0A5J4TAZ6"/>
<accession>A0A5J4TAZ6</accession>
<comment type="caution">
    <text evidence="1">The sequence shown here is derived from an EMBL/GenBank/DDBJ whole genome shotgun (WGS) entry which is preliminary data.</text>
</comment>
<proteinExistence type="predicted"/>